<proteinExistence type="predicted"/>
<dbReference type="RefSeq" id="WP_201876907.1">
    <property type="nucleotide sequence ID" value="NZ_JAERRF010000013.1"/>
</dbReference>
<sequence>MSTLPITLPSSDRAALVTAAHELRSALHQAGINGPSPVIGLHGALIGLSAVNAREAAELTRLIRKGLREAFKVARRLREVVLAHDLDLPDLKVDGGRIMLGEVSVPTAAQLAILLGAPREEVEAGADATECAARWAHQVRVRDLLSDSYEAIAECILADVYAHPDCIRCNHEPSIELGSIDVEAARRLLAALRAALP</sequence>
<reference evidence="1 2" key="1">
    <citation type="submission" date="2021-01" db="EMBL/GenBank/DDBJ databases">
        <title>WGS of actinomycetes isolated from Thailand.</title>
        <authorList>
            <person name="Thawai C."/>
        </authorList>
    </citation>
    <scope>NUCLEOTIDE SEQUENCE [LARGE SCALE GENOMIC DNA]</scope>
    <source>
        <strain evidence="1 2">CA1R205</strain>
    </source>
</reference>
<evidence type="ECO:0000313" key="1">
    <source>
        <dbReference type="EMBL" id="MBL1099502.1"/>
    </source>
</evidence>
<accession>A0ABS1NHV9</accession>
<organism evidence="1 2">
    <name type="scientific">Streptomyces coffeae</name>
    <dbReference type="NCBI Taxonomy" id="621382"/>
    <lineage>
        <taxon>Bacteria</taxon>
        <taxon>Bacillati</taxon>
        <taxon>Actinomycetota</taxon>
        <taxon>Actinomycetes</taxon>
        <taxon>Kitasatosporales</taxon>
        <taxon>Streptomycetaceae</taxon>
        <taxon>Streptomyces</taxon>
    </lineage>
</organism>
<dbReference type="EMBL" id="JAERRF010000013">
    <property type="protein sequence ID" value="MBL1099502.1"/>
    <property type="molecule type" value="Genomic_DNA"/>
</dbReference>
<protein>
    <submittedName>
        <fullName evidence="1">Uncharacterized protein</fullName>
    </submittedName>
</protein>
<evidence type="ECO:0000313" key="2">
    <source>
        <dbReference type="Proteomes" id="UP000634229"/>
    </source>
</evidence>
<name>A0ABS1NHV9_9ACTN</name>
<keyword evidence="2" id="KW-1185">Reference proteome</keyword>
<comment type="caution">
    <text evidence="1">The sequence shown here is derived from an EMBL/GenBank/DDBJ whole genome shotgun (WGS) entry which is preliminary data.</text>
</comment>
<gene>
    <name evidence="1" type="ORF">JK363_23100</name>
</gene>
<dbReference type="Proteomes" id="UP000634229">
    <property type="component" value="Unassembled WGS sequence"/>
</dbReference>